<evidence type="ECO:0000256" key="11">
    <source>
        <dbReference type="SAM" id="MobiDB-lite"/>
    </source>
</evidence>
<evidence type="ECO:0000259" key="14">
    <source>
        <dbReference type="Pfam" id="PF00082"/>
    </source>
</evidence>
<feature type="chain" id="PRO_5045235221" description="Peptidase S8/S53 domain-containing protein" evidence="13">
    <location>
        <begin position="34"/>
        <end position="420"/>
    </location>
</feature>
<gene>
    <name evidence="15" type="ORF">GCM10022244_25650</name>
</gene>
<evidence type="ECO:0000256" key="7">
    <source>
        <dbReference type="ARBA" id="ARBA00022825"/>
    </source>
</evidence>
<keyword evidence="9 12" id="KW-0472">Membrane</keyword>
<feature type="region of interest" description="Disordered" evidence="11">
    <location>
        <begin position="81"/>
        <end position="100"/>
    </location>
</feature>
<keyword evidence="13" id="KW-0732">Signal</keyword>
<dbReference type="SUPFAM" id="SSF52743">
    <property type="entry name" value="Subtilisin-like"/>
    <property type="match status" value="1"/>
</dbReference>
<evidence type="ECO:0000256" key="2">
    <source>
        <dbReference type="ARBA" id="ARBA00011073"/>
    </source>
</evidence>
<dbReference type="InterPro" id="IPR015500">
    <property type="entry name" value="Peptidase_S8_subtilisin-rel"/>
</dbReference>
<evidence type="ECO:0000256" key="3">
    <source>
        <dbReference type="ARBA" id="ARBA00022475"/>
    </source>
</evidence>
<dbReference type="PANTHER" id="PTHR43806">
    <property type="entry name" value="PEPTIDASE S8"/>
    <property type="match status" value="1"/>
</dbReference>
<evidence type="ECO:0000256" key="5">
    <source>
        <dbReference type="ARBA" id="ARBA00022692"/>
    </source>
</evidence>
<keyword evidence="8 12" id="KW-1133">Transmembrane helix</keyword>
<feature type="compositionally biased region" description="Low complexity" evidence="11">
    <location>
        <begin position="349"/>
        <end position="386"/>
    </location>
</feature>
<feature type="region of interest" description="Disordered" evidence="11">
    <location>
        <begin position="349"/>
        <end position="387"/>
    </location>
</feature>
<feature type="signal peptide" evidence="13">
    <location>
        <begin position="1"/>
        <end position="33"/>
    </location>
</feature>
<evidence type="ECO:0000256" key="13">
    <source>
        <dbReference type="SAM" id="SignalP"/>
    </source>
</evidence>
<organism evidence="15 16">
    <name type="scientific">Streptomyces gulbargensis</name>
    <dbReference type="NCBI Taxonomy" id="364901"/>
    <lineage>
        <taxon>Bacteria</taxon>
        <taxon>Bacillati</taxon>
        <taxon>Actinomycetota</taxon>
        <taxon>Actinomycetes</taxon>
        <taxon>Kitasatosporales</taxon>
        <taxon>Streptomycetaceae</taxon>
        <taxon>Streptomyces</taxon>
    </lineage>
</organism>
<dbReference type="Pfam" id="PF00082">
    <property type="entry name" value="Peptidase_S8"/>
    <property type="match status" value="1"/>
</dbReference>
<keyword evidence="3" id="KW-1003">Cell membrane</keyword>
<evidence type="ECO:0000256" key="9">
    <source>
        <dbReference type="ARBA" id="ARBA00023136"/>
    </source>
</evidence>
<evidence type="ECO:0000313" key="16">
    <source>
        <dbReference type="Proteomes" id="UP001501000"/>
    </source>
</evidence>
<dbReference type="InterPro" id="IPR036852">
    <property type="entry name" value="Peptidase_S8/S53_dom_sf"/>
</dbReference>
<proteinExistence type="inferred from homology"/>
<dbReference type="PROSITE" id="PS51892">
    <property type="entry name" value="SUBTILASE"/>
    <property type="match status" value="1"/>
</dbReference>
<dbReference type="InterPro" id="IPR050131">
    <property type="entry name" value="Peptidase_S8_subtilisin-like"/>
</dbReference>
<keyword evidence="4 10" id="KW-0645">Protease</keyword>
<dbReference type="InterPro" id="IPR000209">
    <property type="entry name" value="Peptidase_S8/S53_dom"/>
</dbReference>
<reference evidence="16" key="1">
    <citation type="journal article" date="2019" name="Int. J. Syst. Evol. Microbiol.">
        <title>The Global Catalogue of Microorganisms (GCM) 10K type strain sequencing project: providing services to taxonomists for standard genome sequencing and annotation.</title>
        <authorList>
            <consortium name="The Broad Institute Genomics Platform"/>
            <consortium name="The Broad Institute Genome Sequencing Center for Infectious Disease"/>
            <person name="Wu L."/>
            <person name="Ma J."/>
        </authorList>
    </citation>
    <scope>NUCLEOTIDE SEQUENCE [LARGE SCALE GENOMIC DNA]</scope>
    <source>
        <strain evidence="16">JCM 16956</strain>
    </source>
</reference>
<feature type="active site" description="Charge relay system" evidence="10">
    <location>
        <position position="100"/>
    </location>
</feature>
<feature type="active site" description="Charge relay system" evidence="10">
    <location>
        <position position="66"/>
    </location>
</feature>
<feature type="domain" description="Peptidase S8/S53" evidence="14">
    <location>
        <begin position="57"/>
        <end position="317"/>
    </location>
</feature>
<dbReference type="Gene3D" id="3.40.50.200">
    <property type="entry name" value="Peptidase S8/S53 domain"/>
    <property type="match status" value="1"/>
</dbReference>
<dbReference type="InterPro" id="IPR023834">
    <property type="entry name" value="T7SS_pept_S8A_mycosin"/>
</dbReference>
<evidence type="ECO:0000256" key="1">
    <source>
        <dbReference type="ARBA" id="ARBA00004162"/>
    </source>
</evidence>
<feature type="active site" description="Charge relay system" evidence="10">
    <location>
        <position position="268"/>
    </location>
</feature>
<keyword evidence="7 10" id="KW-0720">Serine protease</keyword>
<accession>A0ABP7M488</accession>
<dbReference type="NCBIfam" id="TIGR03921">
    <property type="entry name" value="T7SS_mycosin"/>
    <property type="match status" value="1"/>
</dbReference>
<dbReference type="InterPro" id="IPR023827">
    <property type="entry name" value="Peptidase_S8_Asp-AS"/>
</dbReference>
<dbReference type="Proteomes" id="UP001501000">
    <property type="component" value="Unassembled WGS sequence"/>
</dbReference>
<name>A0ABP7M488_9ACTN</name>
<evidence type="ECO:0000256" key="8">
    <source>
        <dbReference type="ARBA" id="ARBA00022989"/>
    </source>
</evidence>
<evidence type="ECO:0000256" key="10">
    <source>
        <dbReference type="PROSITE-ProRule" id="PRU01240"/>
    </source>
</evidence>
<dbReference type="PRINTS" id="PR00723">
    <property type="entry name" value="SUBTILISIN"/>
</dbReference>
<comment type="caution">
    <text evidence="15">The sequence shown here is derived from an EMBL/GenBank/DDBJ whole genome shotgun (WGS) entry which is preliminary data.</text>
</comment>
<evidence type="ECO:0000313" key="15">
    <source>
        <dbReference type="EMBL" id="GAA3914766.1"/>
    </source>
</evidence>
<protein>
    <recommendedName>
        <fullName evidence="14">Peptidase S8/S53 domain-containing protein</fullName>
    </recommendedName>
</protein>
<sequence length="420" mass="42362">MRTSSVRQSRARVAASAALGMLLVGIASAPAHAESIRDQQWHLDAFGAEEIWKHSTGEGVTVAVLDSGVENNRDLRGQVLKGKDFAPDQPGDENTDYTGHGTGMAGLIAGTGERDGGNGAFGLAPGVKILPVRVPGADMGKVSQAVALEEFNRVMPQAIRYAADSGAKVINISQGASEGSQQLTDAVRYALGKGSLVFAAVGNTGDKLNLVEYPAATPGVVGVGAIDSKLKRIPMSQYGSQVDIVAPGKDTVHACGGGTGLCKSTGTSAATALASAAAALLWSKHPDWTNNQVLRVMLNTAAKPSGGEKRSDYLGYGGIRPLRTLKTPGDPGPADVRPIDDLTEATATPGEATASATPSGNAAPPSPAPSGSSAAPAPAPAAQASADDGGDTGLWIGLGVGAAVLLAIGVAVPVLRSRRG</sequence>
<evidence type="ECO:0000256" key="4">
    <source>
        <dbReference type="ARBA" id="ARBA00022670"/>
    </source>
</evidence>
<keyword evidence="5 12" id="KW-0812">Transmembrane</keyword>
<dbReference type="RefSeq" id="WP_345281877.1">
    <property type="nucleotide sequence ID" value="NZ_BAABAJ010000006.1"/>
</dbReference>
<dbReference type="PANTHER" id="PTHR43806:SF11">
    <property type="entry name" value="CEREVISIN-RELATED"/>
    <property type="match status" value="1"/>
</dbReference>
<dbReference type="EMBL" id="BAABAJ010000006">
    <property type="protein sequence ID" value="GAA3914766.1"/>
    <property type="molecule type" value="Genomic_DNA"/>
</dbReference>
<dbReference type="PROSITE" id="PS00136">
    <property type="entry name" value="SUBTILASE_ASP"/>
    <property type="match status" value="1"/>
</dbReference>
<keyword evidence="16" id="KW-1185">Reference proteome</keyword>
<keyword evidence="6 10" id="KW-0378">Hydrolase</keyword>
<comment type="subcellular location">
    <subcellularLocation>
        <location evidence="1">Cell membrane</location>
        <topology evidence="1">Single-pass membrane protein</topology>
    </subcellularLocation>
</comment>
<evidence type="ECO:0000256" key="6">
    <source>
        <dbReference type="ARBA" id="ARBA00022801"/>
    </source>
</evidence>
<feature type="transmembrane region" description="Helical" evidence="12">
    <location>
        <begin position="394"/>
        <end position="415"/>
    </location>
</feature>
<comment type="similarity">
    <text evidence="2 10">Belongs to the peptidase S8 family.</text>
</comment>
<evidence type="ECO:0000256" key="12">
    <source>
        <dbReference type="SAM" id="Phobius"/>
    </source>
</evidence>